<feature type="transmembrane region" description="Helical" evidence="1">
    <location>
        <begin position="108"/>
        <end position="125"/>
    </location>
</feature>
<dbReference type="PROSITE" id="PS50883">
    <property type="entry name" value="EAL"/>
    <property type="match status" value="1"/>
</dbReference>
<dbReference type="InterPro" id="IPR043128">
    <property type="entry name" value="Rev_trsase/Diguanyl_cyclase"/>
</dbReference>
<dbReference type="SMART" id="SM00052">
    <property type="entry name" value="EAL"/>
    <property type="match status" value="1"/>
</dbReference>
<evidence type="ECO:0000259" key="3">
    <source>
        <dbReference type="PROSITE" id="PS50113"/>
    </source>
</evidence>
<dbReference type="SUPFAM" id="SSF141868">
    <property type="entry name" value="EAL domain-like"/>
    <property type="match status" value="1"/>
</dbReference>
<dbReference type="Pfam" id="PF00989">
    <property type="entry name" value="PAS"/>
    <property type="match status" value="1"/>
</dbReference>
<dbReference type="PANTHER" id="PTHR44757">
    <property type="entry name" value="DIGUANYLATE CYCLASE DGCP"/>
    <property type="match status" value="1"/>
</dbReference>
<feature type="transmembrane region" description="Helical" evidence="1">
    <location>
        <begin position="6"/>
        <end position="30"/>
    </location>
</feature>
<dbReference type="InterPro" id="IPR005330">
    <property type="entry name" value="MHYT_dom"/>
</dbReference>
<comment type="caution">
    <text evidence="7">The sequence shown here is derived from an EMBL/GenBank/DDBJ whole genome shotgun (WGS) entry which is preliminary data.</text>
</comment>
<evidence type="ECO:0000259" key="4">
    <source>
        <dbReference type="PROSITE" id="PS50883"/>
    </source>
</evidence>
<dbReference type="SMART" id="SM00091">
    <property type="entry name" value="PAS"/>
    <property type="match status" value="1"/>
</dbReference>
<name>A0ABW5Q0S0_9BACI</name>
<dbReference type="InterPro" id="IPR000014">
    <property type="entry name" value="PAS"/>
</dbReference>
<evidence type="ECO:0000256" key="1">
    <source>
        <dbReference type="PROSITE-ProRule" id="PRU00244"/>
    </source>
</evidence>
<keyword evidence="1" id="KW-1133">Transmembrane helix</keyword>
<dbReference type="SMART" id="SM00267">
    <property type="entry name" value="GGDEF"/>
    <property type="match status" value="1"/>
</dbReference>
<dbReference type="InterPro" id="IPR035919">
    <property type="entry name" value="EAL_sf"/>
</dbReference>
<organism evidence="7 8">
    <name type="scientific">Oceanobacillus kapialis</name>
    <dbReference type="NCBI Taxonomy" id="481353"/>
    <lineage>
        <taxon>Bacteria</taxon>
        <taxon>Bacillati</taxon>
        <taxon>Bacillota</taxon>
        <taxon>Bacilli</taxon>
        <taxon>Bacillales</taxon>
        <taxon>Bacillaceae</taxon>
        <taxon>Oceanobacillus</taxon>
    </lineage>
</organism>
<dbReference type="InterPro" id="IPR000160">
    <property type="entry name" value="GGDEF_dom"/>
</dbReference>
<dbReference type="NCBIfam" id="TIGR00254">
    <property type="entry name" value="GGDEF"/>
    <property type="match status" value="1"/>
</dbReference>
<dbReference type="PROSITE" id="PS50924">
    <property type="entry name" value="MHYT"/>
    <property type="match status" value="1"/>
</dbReference>
<dbReference type="InterPro" id="IPR052155">
    <property type="entry name" value="Biofilm_reg_signaling"/>
</dbReference>
<feature type="domain" description="MHYT" evidence="6">
    <location>
        <begin position="6"/>
        <end position="201"/>
    </location>
</feature>
<dbReference type="InterPro" id="IPR035965">
    <property type="entry name" value="PAS-like_dom_sf"/>
</dbReference>
<protein>
    <submittedName>
        <fullName evidence="7">EAL domain-containing protein</fullName>
    </submittedName>
</protein>
<evidence type="ECO:0000259" key="5">
    <source>
        <dbReference type="PROSITE" id="PS50887"/>
    </source>
</evidence>
<feature type="domain" description="PAS" evidence="2">
    <location>
        <begin position="256"/>
        <end position="326"/>
    </location>
</feature>
<feature type="domain" description="EAL" evidence="4">
    <location>
        <begin position="556"/>
        <end position="808"/>
    </location>
</feature>
<dbReference type="CDD" id="cd01948">
    <property type="entry name" value="EAL"/>
    <property type="match status" value="1"/>
</dbReference>
<dbReference type="PROSITE" id="PS50113">
    <property type="entry name" value="PAC"/>
    <property type="match status" value="1"/>
</dbReference>
<dbReference type="InterPro" id="IPR029787">
    <property type="entry name" value="Nucleotide_cyclase"/>
</dbReference>
<dbReference type="SUPFAM" id="SSF55785">
    <property type="entry name" value="PYP-like sensor domain (PAS domain)"/>
    <property type="match status" value="1"/>
</dbReference>
<feature type="transmembrane region" description="Helical" evidence="1">
    <location>
        <begin position="42"/>
        <end position="68"/>
    </location>
</feature>
<dbReference type="InterPro" id="IPR013767">
    <property type="entry name" value="PAS_fold"/>
</dbReference>
<gene>
    <name evidence="7" type="ORF">ACFSUN_10765</name>
</gene>
<evidence type="ECO:0000259" key="6">
    <source>
        <dbReference type="PROSITE" id="PS50924"/>
    </source>
</evidence>
<dbReference type="RefSeq" id="WP_379562034.1">
    <property type="nucleotide sequence ID" value="NZ_JBHUMX010000035.1"/>
</dbReference>
<dbReference type="Gene3D" id="3.20.20.450">
    <property type="entry name" value="EAL domain"/>
    <property type="match status" value="1"/>
</dbReference>
<dbReference type="Pfam" id="PF00990">
    <property type="entry name" value="GGDEF"/>
    <property type="match status" value="1"/>
</dbReference>
<keyword evidence="8" id="KW-1185">Reference proteome</keyword>
<dbReference type="PROSITE" id="PS50887">
    <property type="entry name" value="GGDEF"/>
    <property type="match status" value="1"/>
</dbReference>
<dbReference type="PANTHER" id="PTHR44757:SF2">
    <property type="entry name" value="BIOFILM ARCHITECTURE MAINTENANCE PROTEIN MBAA"/>
    <property type="match status" value="1"/>
</dbReference>
<reference evidence="8" key="1">
    <citation type="journal article" date="2019" name="Int. J. Syst. Evol. Microbiol.">
        <title>The Global Catalogue of Microorganisms (GCM) 10K type strain sequencing project: providing services to taxonomists for standard genome sequencing and annotation.</title>
        <authorList>
            <consortium name="The Broad Institute Genomics Platform"/>
            <consortium name="The Broad Institute Genome Sequencing Center for Infectious Disease"/>
            <person name="Wu L."/>
            <person name="Ma J."/>
        </authorList>
    </citation>
    <scope>NUCLEOTIDE SEQUENCE [LARGE SCALE GENOMIC DNA]</scope>
    <source>
        <strain evidence="8">TISTR 1858</strain>
    </source>
</reference>
<dbReference type="EMBL" id="JBHUMX010000035">
    <property type="protein sequence ID" value="MFD2629257.1"/>
    <property type="molecule type" value="Genomic_DNA"/>
</dbReference>
<keyword evidence="1" id="KW-0472">Membrane</keyword>
<dbReference type="Gene3D" id="3.30.70.270">
    <property type="match status" value="1"/>
</dbReference>
<dbReference type="PROSITE" id="PS50112">
    <property type="entry name" value="PAS"/>
    <property type="match status" value="1"/>
</dbReference>
<feature type="domain" description="PAC" evidence="3">
    <location>
        <begin position="333"/>
        <end position="383"/>
    </location>
</feature>
<keyword evidence="1" id="KW-0812">Transmembrane</keyword>
<evidence type="ECO:0000313" key="8">
    <source>
        <dbReference type="Proteomes" id="UP001597451"/>
    </source>
</evidence>
<accession>A0ABW5Q0S0</accession>
<dbReference type="Proteomes" id="UP001597451">
    <property type="component" value="Unassembled WGS sequence"/>
</dbReference>
<dbReference type="Gene3D" id="3.30.450.20">
    <property type="entry name" value="PAS domain"/>
    <property type="match status" value="1"/>
</dbReference>
<dbReference type="SMART" id="SM00086">
    <property type="entry name" value="PAC"/>
    <property type="match status" value="1"/>
</dbReference>
<feature type="transmembrane region" description="Helical" evidence="1">
    <location>
        <begin position="140"/>
        <end position="161"/>
    </location>
</feature>
<feature type="transmembrane region" description="Helical" evidence="1">
    <location>
        <begin position="220"/>
        <end position="242"/>
    </location>
</feature>
<dbReference type="Pfam" id="PF00563">
    <property type="entry name" value="EAL"/>
    <property type="match status" value="1"/>
</dbReference>
<dbReference type="InterPro" id="IPR001633">
    <property type="entry name" value="EAL_dom"/>
</dbReference>
<dbReference type="SUPFAM" id="SSF55073">
    <property type="entry name" value="Nucleotide cyclase"/>
    <property type="match status" value="1"/>
</dbReference>
<dbReference type="InterPro" id="IPR001610">
    <property type="entry name" value="PAC"/>
</dbReference>
<evidence type="ECO:0000259" key="2">
    <source>
        <dbReference type="PROSITE" id="PS50112"/>
    </source>
</evidence>
<feature type="transmembrane region" description="Helical" evidence="1">
    <location>
        <begin position="74"/>
        <end position="96"/>
    </location>
</feature>
<dbReference type="NCBIfam" id="TIGR00229">
    <property type="entry name" value="sensory_box"/>
    <property type="match status" value="1"/>
</dbReference>
<proteinExistence type="predicted"/>
<dbReference type="CDD" id="cd01949">
    <property type="entry name" value="GGDEF"/>
    <property type="match status" value="1"/>
</dbReference>
<sequence>MMTATYNIPLVILSVAIAIFSSYTALSLASRLHAAKGNLKKIWLSAGAFSLGFGIWAMHFIAMLAFHLSIEVTYNVYLVMLSIILAVVACGIAFYIVSKGLKKRRHMLCGAAFIGTGIVSMHYVGMDAMQMEAAIEYDQVLLVASFIIAFLAAWGALYLLFYFQKDATPFNFRIRKAISAVIMGIAISGMHYTGMAAANFTSSHEHPASHHIAGSINSTVMAYGVGIGMTFILGIVLGSIYFDKRLQMKSSELEFMDNIYQNFVMNANDAVILLDQNDVIISWNKAAEHIFGYKAEEALGQVMDIIIPERYRQAHKDGIQRYLQTEETSLIGKTLEIPARKKDGTELPIELSISALKREEETYFSGIMRDISERKKAEEQINELVYRDPLTNLPNRRLFNDYLAKSIEQASFDGQLLAVMFIDLDRFKNINDSLGHAIGDMLLVEVAKRMEACIGMKDMLARQGGDEYILIFPRTSHQEVANTATAILESINKPYAYEQNELIVSGSIGISMFPEDGKDAETLVKHADLSMYRAKELGKNNFQFFTADMNELIANKMSLELGLRKALTNNEFELYYQPQVEVESGAIKGMEALIRWRNPKLGIVPPNEFIPLAEETGLIIPIGKWVMQTACEQAKKWESMLNKPLRISVNISALQFQQPDFTDVVKKVLERTNLSATSLELELTESIVQNPQHALPIMKELKEMGVLLSLDDFGTGYSSLSYLRSFPLDTLKIDKLFIDNMHHVKDEAIVNTIISMANSLELNVIAEGVETTEQLASLAGKACDEYQGYLFSKPVPCEEFESLLQTITSPEPAM</sequence>
<dbReference type="CDD" id="cd00130">
    <property type="entry name" value="PAS"/>
    <property type="match status" value="1"/>
</dbReference>
<feature type="transmembrane region" description="Helical" evidence="1">
    <location>
        <begin position="181"/>
        <end position="200"/>
    </location>
</feature>
<dbReference type="InterPro" id="IPR000700">
    <property type="entry name" value="PAS-assoc_C"/>
</dbReference>
<feature type="domain" description="GGDEF" evidence="5">
    <location>
        <begin position="415"/>
        <end position="547"/>
    </location>
</feature>
<dbReference type="Pfam" id="PF03707">
    <property type="entry name" value="MHYT"/>
    <property type="match status" value="2"/>
</dbReference>
<evidence type="ECO:0000313" key="7">
    <source>
        <dbReference type="EMBL" id="MFD2629257.1"/>
    </source>
</evidence>